<proteinExistence type="predicted"/>
<dbReference type="CDD" id="cd12148">
    <property type="entry name" value="fungal_TF_MHR"/>
    <property type="match status" value="1"/>
</dbReference>
<dbReference type="InterPro" id="IPR050987">
    <property type="entry name" value="AtrR-like"/>
</dbReference>
<feature type="domain" description="Xylanolytic transcriptional activator regulatory" evidence="3">
    <location>
        <begin position="214"/>
        <end position="286"/>
    </location>
</feature>
<gene>
    <name evidence="4" type="primary">GIN1_11</name>
    <name evidence="4" type="ORF">AAF712_003346</name>
</gene>
<evidence type="ECO:0000256" key="1">
    <source>
        <dbReference type="ARBA" id="ARBA00023242"/>
    </source>
</evidence>
<organism evidence="4 5">
    <name type="scientific">Marasmius tenuissimus</name>
    <dbReference type="NCBI Taxonomy" id="585030"/>
    <lineage>
        <taxon>Eukaryota</taxon>
        <taxon>Fungi</taxon>
        <taxon>Dikarya</taxon>
        <taxon>Basidiomycota</taxon>
        <taxon>Agaricomycotina</taxon>
        <taxon>Agaricomycetes</taxon>
        <taxon>Agaricomycetidae</taxon>
        <taxon>Agaricales</taxon>
        <taxon>Marasmiineae</taxon>
        <taxon>Marasmiaceae</taxon>
        <taxon>Marasmius</taxon>
    </lineage>
</organism>
<dbReference type="EMBL" id="JBBXMP010000011">
    <property type="protein sequence ID" value="KAL0069688.1"/>
    <property type="molecule type" value="Genomic_DNA"/>
</dbReference>
<keyword evidence="1" id="KW-0539">Nucleus</keyword>
<reference evidence="4 5" key="1">
    <citation type="submission" date="2024-05" db="EMBL/GenBank/DDBJ databases">
        <title>A draft genome resource for the thread blight pathogen Marasmius tenuissimus strain MS-2.</title>
        <authorList>
            <person name="Yulfo-Soto G.E."/>
            <person name="Baruah I.K."/>
            <person name="Amoako-Attah I."/>
            <person name="Bukari Y."/>
            <person name="Meinhardt L.W."/>
            <person name="Bailey B.A."/>
            <person name="Cohen S.P."/>
        </authorList>
    </citation>
    <scope>NUCLEOTIDE SEQUENCE [LARGE SCALE GENOMIC DNA]</scope>
    <source>
        <strain evidence="4 5">MS-2</strain>
    </source>
</reference>
<evidence type="ECO:0000313" key="5">
    <source>
        <dbReference type="Proteomes" id="UP001437256"/>
    </source>
</evidence>
<dbReference type="SMART" id="SM00906">
    <property type="entry name" value="Fungal_trans"/>
    <property type="match status" value="1"/>
</dbReference>
<evidence type="ECO:0000313" key="4">
    <source>
        <dbReference type="EMBL" id="KAL0069688.1"/>
    </source>
</evidence>
<protein>
    <submittedName>
        <fullName evidence="4">Gypsy retrotransposon integrase-like protein 1</fullName>
    </submittedName>
</protein>
<dbReference type="PANTHER" id="PTHR46910:SF1">
    <property type="entry name" value="MISCELLANEOUS ZN(II)2CYS6 TRANSCRIPTION FACTOR (EUROFUNG)-RELATED"/>
    <property type="match status" value="1"/>
</dbReference>
<name>A0ABR3A7P3_9AGAR</name>
<dbReference type="Proteomes" id="UP001437256">
    <property type="component" value="Unassembled WGS sequence"/>
</dbReference>
<accession>A0ABR3A7P3</accession>
<evidence type="ECO:0000256" key="2">
    <source>
        <dbReference type="SAM" id="MobiDB-lite"/>
    </source>
</evidence>
<dbReference type="PANTHER" id="PTHR46910">
    <property type="entry name" value="TRANSCRIPTION FACTOR PDR1"/>
    <property type="match status" value="1"/>
</dbReference>
<feature type="region of interest" description="Disordered" evidence="2">
    <location>
        <begin position="1"/>
        <end position="23"/>
    </location>
</feature>
<sequence length="368" mass="41545">MSTTTAAPSLRGTPEAEEDREVEDSIEQLTTELRKVALSHEKRHIIGKSSYYMLVQSVMDARRGASGDRAFITTVFKNHQRPGFWKPFPDDLLYDLIDLYFTRHHPLFPLLHRPTFERLIAEGLHLRDRSFGATVLAVCAIASRQSNDPRAFCEGTTSEHSLGWKYFRQIPLLRDSFTESPTIYDIQLCSVSSSIEDLSLAAYFLQIAPTPEAAWTLVGVGIRSAQEIGLHRKSTSSEKTVEDELWRRAFWILVLMDVFLSASLGRPRATTADDFDCELPSECDDEYWETPDPGQAFVQPAGKPSVLSFFVTFLKLLDIIGFAQRTLVWTLSTCEDLKLIGNLSIRSENHSYGLAWRSLGSNGNEKRS</sequence>
<evidence type="ECO:0000259" key="3">
    <source>
        <dbReference type="SMART" id="SM00906"/>
    </source>
</evidence>
<dbReference type="Pfam" id="PF04082">
    <property type="entry name" value="Fungal_trans"/>
    <property type="match status" value="1"/>
</dbReference>
<dbReference type="InterPro" id="IPR007219">
    <property type="entry name" value="XnlR_reg_dom"/>
</dbReference>
<keyword evidence="5" id="KW-1185">Reference proteome</keyword>
<comment type="caution">
    <text evidence="4">The sequence shown here is derived from an EMBL/GenBank/DDBJ whole genome shotgun (WGS) entry which is preliminary data.</text>
</comment>